<dbReference type="AlphaFoldDB" id="A0AAQ3U8B8"/>
<feature type="compositionally biased region" description="Basic and acidic residues" evidence="1">
    <location>
        <begin position="67"/>
        <end position="94"/>
    </location>
</feature>
<feature type="compositionally biased region" description="Basic and acidic residues" evidence="1">
    <location>
        <begin position="23"/>
        <end position="34"/>
    </location>
</feature>
<name>A0AAQ3U8B8_PASNO</name>
<reference evidence="2 3" key="1">
    <citation type="submission" date="2024-02" db="EMBL/GenBank/DDBJ databases">
        <title>High-quality chromosome-scale genome assembly of Pensacola bahiagrass (Paspalum notatum Flugge var. saurae).</title>
        <authorList>
            <person name="Vega J.M."/>
            <person name="Podio M."/>
            <person name="Orjuela J."/>
            <person name="Siena L.A."/>
            <person name="Pessino S.C."/>
            <person name="Combes M.C."/>
            <person name="Mariac C."/>
            <person name="Albertini E."/>
            <person name="Pupilli F."/>
            <person name="Ortiz J.P.A."/>
            <person name="Leblanc O."/>
        </authorList>
    </citation>
    <scope>NUCLEOTIDE SEQUENCE [LARGE SCALE GENOMIC DNA]</scope>
    <source>
        <strain evidence="2">R1</strain>
        <tissue evidence="2">Leaf</tissue>
    </source>
</reference>
<dbReference type="EMBL" id="CP144751">
    <property type="protein sequence ID" value="WVZ87150.1"/>
    <property type="molecule type" value="Genomic_DNA"/>
</dbReference>
<feature type="region of interest" description="Disordered" evidence="1">
    <location>
        <begin position="67"/>
        <end position="115"/>
    </location>
</feature>
<evidence type="ECO:0000313" key="2">
    <source>
        <dbReference type="EMBL" id="WVZ87150.1"/>
    </source>
</evidence>
<proteinExistence type="predicted"/>
<gene>
    <name evidence="2" type="ORF">U9M48_033837</name>
</gene>
<organism evidence="2 3">
    <name type="scientific">Paspalum notatum var. saurae</name>
    <dbReference type="NCBI Taxonomy" id="547442"/>
    <lineage>
        <taxon>Eukaryota</taxon>
        <taxon>Viridiplantae</taxon>
        <taxon>Streptophyta</taxon>
        <taxon>Embryophyta</taxon>
        <taxon>Tracheophyta</taxon>
        <taxon>Spermatophyta</taxon>
        <taxon>Magnoliopsida</taxon>
        <taxon>Liliopsida</taxon>
        <taxon>Poales</taxon>
        <taxon>Poaceae</taxon>
        <taxon>PACMAD clade</taxon>
        <taxon>Panicoideae</taxon>
        <taxon>Andropogonodae</taxon>
        <taxon>Paspaleae</taxon>
        <taxon>Paspalinae</taxon>
        <taxon>Paspalum</taxon>
    </lineage>
</organism>
<accession>A0AAQ3U8B8</accession>
<dbReference type="Proteomes" id="UP001341281">
    <property type="component" value="Chromosome 07"/>
</dbReference>
<protein>
    <submittedName>
        <fullName evidence="2">Uncharacterized protein</fullName>
    </submittedName>
</protein>
<feature type="region of interest" description="Disordered" evidence="1">
    <location>
        <begin position="1"/>
        <end position="34"/>
    </location>
</feature>
<sequence length="115" mass="13191">MGVRAEEDDATKRQSASRGLELAQRKQEGTGHARITDLVICWSQANEPGSTGGRNCVPKQACKELNMNRERKIKEDQKGLPHDQEQWRKNKDQDQSNGPRNRGKWHWSKGEPYVH</sequence>
<evidence type="ECO:0000313" key="3">
    <source>
        <dbReference type="Proteomes" id="UP001341281"/>
    </source>
</evidence>
<evidence type="ECO:0000256" key="1">
    <source>
        <dbReference type="SAM" id="MobiDB-lite"/>
    </source>
</evidence>
<keyword evidence="3" id="KW-1185">Reference proteome</keyword>